<gene>
    <name evidence="3" type="ORF">RHS04_03885</name>
</gene>
<keyword evidence="2" id="KW-1133">Transmembrane helix</keyword>
<feature type="transmembrane region" description="Helical" evidence="2">
    <location>
        <begin position="240"/>
        <end position="258"/>
    </location>
</feature>
<evidence type="ECO:0000256" key="2">
    <source>
        <dbReference type="SAM" id="Phobius"/>
    </source>
</evidence>
<accession>A0A8H7HB30</accession>
<feature type="transmembrane region" description="Helical" evidence="2">
    <location>
        <begin position="118"/>
        <end position="137"/>
    </location>
</feature>
<feature type="transmembrane region" description="Helical" evidence="2">
    <location>
        <begin position="77"/>
        <end position="97"/>
    </location>
</feature>
<keyword evidence="2" id="KW-0472">Membrane</keyword>
<evidence type="ECO:0000313" key="3">
    <source>
        <dbReference type="EMBL" id="KAF8679612.1"/>
    </source>
</evidence>
<feature type="compositionally biased region" description="Basic and acidic residues" evidence="1">
    <location>
        <begin position="300"/>
        <end position="316"/>
    </location>
</feature>
<organism evidence="3 4">
    <name type="scientific">Rhizoctonia solani</name>
    <dbReference type="NCBI Taxonomy" id="456999"/>
    <lineage>
        <taxon>Eukaryota</taxon>
        <taxon>Fungi</taxon>
        <taxon>Dikarya</taxon>
        <taxon>Basidiomycota</taxon>
        <taxon>Agaricomycotina</taxon>
        <taxon>Agaricomycetes</taxon>
        <taxon>Cantharellales</taxon>
        <taxon>Ceratobasidiaceae</taxon>
        <taxon>Rhizoctonia</taxon>
    </lineage>
</organism>
<feature type="compositionally biased region" description="Polar residues" evidence="1">
    <location>
        <begin position="335"/>
        <end position="348"/>
    </location>
</feature>
<keyword evidence="2" id="KW-0812">Transmembrane</keyword>
<evidence type="ECO:0000256" key="1">
    <source>
        <dbReference type="SAM" id="MobiDB-lite"/>
    </source>
</evidence>
<evidence type="ECO:0000313" key="4">
    <source>
        <dbReference type="Proteomes" id="UP000650582"/>
    </source>
</evidence>
<reference evidence="3" key="1">
    <citation type="submission" date="2020-09" db="EMBL/GenBank/DDBJ databases">
        <title>Comparative genome analyses of four rice-infecting Rhizoctonia solani isolates reveal extensive enrichment of homogalacturonan modification genes.</title>
        <authorList>
            <person name="Lee D.-Y."/>
            <person name="Jeon J."/>
            <person name="Kim K.-T."/>
            <person name="Cheong K."/>
            <person name="Song H."/>
            <person name="Choi G."/>
            <person name="Ko J."/>
            <person name="Opiyo S.O."/>
            <person name="Zuo S."/>
            <person name="Madhav S."/>
            <person name="Lee Y.-H."/>
            <person name="Wang G.-L."/>
        </authorList>
    </citation>
    <scope>NUCLEOTIDE SEQUENCE</scope>
    <source>
        <strain evidence="3">AG1-IA YN-7</strain>
    </source>
</reference>
<comment type="caution">
    <text evidence="3">The sequence shown here is derived from an EMBL/GenBank/DDBJ whole genome shotgun (WGS) entry which is preliminary data.</text>
</comment>
<proteinExistence type="predicted"/>
<feature type="region of interest" description="Disordered" evidence="1">
    <location>
        <begin position="300"/>
        <end position="348"/>
    </location>
</feature>
<feature type="transmembrane region" description="Helical" evidence="2">
    <location>
        <begin position="19"/>
        <end position="37"/>
    </location>
</feature>
<dbReference type="AlphaFoldDB" id="A0A8H7HB30"/>
<protein>
    <submittedName>
        <fullName evidence="3">Uncharacterized protein</fullName>
    </submittedName>
</protein>
<dbReference type="Proteomes" id="UP000650582">
    <property type="component" value="Unassembled WGS sequence"/>
</dbReference>
<dbReference type="EMBL" id="JACYCC010000037">
    <property type="protein sequence ID" value="KAF8679612.1"/>
    <property type="molecule type" value="Genomic_DNA"/>
</dbReference>
<feature type="transmembrane region" description="Helical" evidence="2">
    <location>
        <begin position="176"/>
        <end position="205"/>
    </location>
</feature>
<name>A0A8H7HB30_9AGAM</name>
<sequence>MDPANCDCKLELNPDITGIGVRAALYIQIMLGWFMSLKWPGTFGKNSRTAYMTATALLIASFIELETQELSLLDGLVVSLGQITTMMIIFAVASYSYKPGDDKSSEEEGADDRPSLTRWFMQLCFVVFWGAWGFHMWRDPAHFGLKGDAADCLTNYNITLQLFKEVHPTDPSVRNAALALTAIGFAIAILSLFFTLEQCLSVIFWPFKKFYKRDEQSQDLVGTKAPMTQHKYSDTLTQSIHVVLQAIAISTYIFLIYATEQTINKNDFDGESRDWSYGQTIALILLLQQIMDLCSEITDDRGKEQEKEQRMRHQNGEDSDLPGNSIPIQLAHQPPGQNDPATPSASDK</sequence>